<evidence type="ECO:0000256" key="2">
    <source>
        <dbReference type="ARBA" id="ARBA00022692"/>
    </source>
</evidence>
<dbReference type="PANTHER" id="PTHR13285">
    <property type="entry name" value="ACYLTRANSFERASE"/>
    <property type="match status" value="1"/>
</dbReference>
<dbReference type="EMBL" id="JBJJXI010000051">
    <property type="protein sequence ID" value="KAL3400268.1"/>
    <property type="molecule type" value="Genomic_DNA"/>
</dbReference>
<dbReference type="GO" id="GO:0016020">
    <property type="term" value="C:membrane"/>
    <property type="evidence" value="ECO:0007669"/>
    <property type="project" value="UniProtKB-SubCell"/>
</dbReference>
<keyword evidence="3 6" id="KW-1133">Transmembrane helix</keyword>
<feature type="transmembrane region" description="Helical" evidence="6">
    <location>
        <begin position="434"/>
        <end position="455"/>
    </location>
</feature>
<comment type="subcellular location">
    <subcellularLocation>
        <location evidence="1">Membrane</location>
        <topology evidence="1">Multi-pass membrane protein</topology>
    </subcellularLocation>
</comment>
<keyword evidence="4 6" id="KW-0472">Membrane</keyword>
<name>A0ABD2X4J3_9HYME</name>
<dbReference type="InterPro" id="IPR004299">
    <property type="entry name" value="MBOAT_fam"/>
</dbReference>
<accession>A0ABD2X4J3</accession>
<protein>
    <recommendedName>
        <fullName evidence="9">Protein-cysteine N-palmitoyltransferase Rasp</fullName>
    </recommendedName>
</protein>
<feature type="transmembrane region" description="Helical" evidence="6">
    <location>
        <begin position="67"/>
        <end position="89"/>
    </location>
</feature>
<evidence type="ECO:0000256" key="4">
    <source>
        <dbReference type="ARBA" id="ARBA00023136"/>
    </source>
</evidence>
<feature type="transmembrane region" description="Helical" evidence="6">
    <location>
        <begin position="110"/>
        <end position="136"/>
    </location>
</feature>
<dbReference type="Pfam" id="PF03062">
    <property type="entry name" value="MBOAT"/>
    <property type="match status" value="1"/>
</dbReference>
<comment type="caution">
    <text evidence="7">The sequence shown here is derived from an EMBL/GenBank/DDBJ whole genome shotgun (WGS) entry which is preliminary data.</text>
</comment>
<feature type="transmembrane region" description="Helical" evidence="6">
    <location>
        <begin position="261"/>
        <end position="280"/>
    </location>
</feature>
<dbReference type="Proteomes" id="UP001627154">
    <property type="component" value="Unassembled WGS sequence"/>
</dbReference>
<sequence length="509" mass="59520">MAVDQFPKAEVRFYFAAWIAAVAYSVYCVHLVTESFFKYYDDAYNDFAPGWKLLQRKLDTSDEEWKVWIPLIFKLVPWVVVQIVVSQLIKKYHPNKKLICGWYMAVSLTYLWTNFGLLSTLCTLLLPCLSCLLASVRSKSLSWCAHCCTLGLIYWAKISDVVFREWLGLDDEAYFLLTAAICWIQLRSISYGLDSIDGFVYEDVDGFVLDLMKNVAYCLYLPTLFLGPIILYEQFVRGIEKAYHPWSLDRTKKIALDLARYFFWLYVTQFCLHYVYFNALRFHPDAVRRLGPWALYGFGYCLGQYFLNKYVVVYGLASTACRADDVQAPAQPKCIGRIHLYSDMWKHFDRGLYTFLLKYIYIPCNARSNLGKVLATAVSFTFIYLWHGMHLYIFIWSFLNFLGLVIENTARSFSDYFYKVILRDKMGPSNKRRFECALCSPLLAFSAISNFYFFAGDEIGHTYVWRFFTESWSINLLLLSILYCCCQTSTEIKLKERVCSIKTKDQYEE</sequence>
<feature type="transmembrane region" description="Helical" evidence="6">
    <location>
        <begin position="370"/>
        <end position="387"/>
    </location>
</feature>
<evidence type="ECO:0008006" key="9">
    <source>
        <dbReference type="Google" id="ProtNLM"/>
    </source>
</evidence>
<feature type="transmembrane region" description="Helical" evidence="6">
    <location>
        <begin position="393"/>
        <end position="413"/>
    </location>
</feature>
<evidence type="ECO:0000256" key="6">
    <source>
        <dbReference type="SAM" id="Phobius"/>
    </source>
</evidence>
<keyword evidence="8" id="KW-1185">Reference proteome</keyword>
<dbReference type="InterPro" id="IPR051085">
    <property type="entry name" value="MB_O-acyltransferase"/>
</dbReference>
<proteinExistence type="inferred from homology"/>
<feature type="transmembrane region" description="Helical" evidence="6">
    <location>
        <begin position="467"/>
        <end position="486"/>
    </location>
</feature>
<keyword evidence="2 6" id="KW-0812">Transmembrane</keyword>
<evidence type="ECO:0000256" key="5">
    <source>
        <dbReference type="ARBA" id="ARBA00038268"/>
    </source>
</evidence>
<organism evidence="7 8">
    <name type="scientific">Trichogramma kaykai</name>
    <dbReference type="NCBI Taxonomy" id="54128"/>
    <lineage>
        <taxon>Eukaryota</taxon>
        <taxon>Metazoa</taxon>
        <taxon>Ecdysozoa</taxon>
        <taxon>Arthropoda</taxon>
        <taxon>Hexapoda</taxon>
        <taxon>Insecta</taxon>
        <taxon>Pterygota</taxon>
        <taxon>Neoptera</taxon>
        <taxon>Endopterygota</taxon>
        <taxon>Hymenoptera</taxon>
        <taxon>Apocrita</taxon>
        <taxon>Proctotrupomorpha</taxon>
        <taxon>Chalcidoidea</taxon>
        <taxon>Trichogrammatidae</taxon>
        <taxon>Trichogramma</taxon>
    </lineage>
</organism>
<reference evidence="7 8" key="1">
    <citation type="journal article" date="2024" name="bioRxiv">
        <title>A reference genome for Trichogramma kaykai: A tiny desert-dwelling parasitoid wasp with competing sex-ratio distorters.</title>
        <authorList>
            <person name="Culotta J."/>
            <person name="Lindsey A.R."/>
        </authorList>
    </citation>
    <scope>NUCLEOTIDE SEQUENCE [LARGE SCALE GENOMIC DNA]</scope>
    <source>
        <strain evidence="7 8">KSX58</strain>
    </source>
</reference>
<evidence type="ECO:0000313" key="8">
    <source>
        <dbReference type="Proteomes" id="UP001627154"/>
    </source>
</evidence>
<gene>
    <name evidence="7" type="ORF">TKK_006150</name>
</gene>
<comment type="similarity">
    <text evidence="5">Belongs to the membrane-bound acyltransferase family. HHAT subfamily.</text>
</comment>
<dbReference type="AlphaFoldDB" id="A0ABD2X4J3"/>
<feature type="transmembrane region" description="Helical" evidence="6">
    <location>
        <begin position="12"/>
        <end position="32"/>
    </location>
</feature>
<evidence type="ECO:0000256" key="3">
    <source>
        <dbReference type="ARBA" id="ARBA00022989"/>
    </source>
</evidence>
<dbReference type="PANTHER" id="PTHR13285:SF18">
    <property type="entry name" value="PROTEIN-CYSTEINE N-PALMITOYLTRANSFERASE RASP"/>
    <property type="match status" value="1"/>
</dbReference>
<evidence type="ECO:0000313" key="7">
    <source>
        <dbReference type="EMBL" id="KAL3400268.1"/>
    </source>
</evidence>
<evidence type="ECO:0000256" key="1">
    <source>
        <dbReference type="ARBA" id="ARBA00004141"/>
    </source>
</evidence>